<feature type="region of interest" description="Disordered" evidence="3">
    <location>
        <begin position="1"/>
        <end position="33"/>
    </location>
</feature>
<dbReference type="PRINTS" id="PR00081">
    <property type="entry name" value="GDHRDH"/>
</dbReference>
<proteinExistence type="inferred from homology"/>
<accession>A0A9X2XAD6</accession>
<dbReference type="PROSITE" id="PS00061">
    <property type="entry name" value="ADH_SHORT"/>
    <property type="match status" value="1"/>
</dbReference>
<keyword evidence="5" id="KW-1185">Reference proteome</keyword>
<organism evidence="4 5">
    <name type="scientific">Chelativorans petroleitrophicus</name>
    <dbReference type="NCBI Taxonomy" id="2975484"/>
    <lineage>
        <taxon>Bacteria</taxon>
        <taxon>Pseudomonadati</taxon>
        <taxon>Pseudomonadota</taxon>
        <taxon>Alphaproteobacteria</taxon>
        <taxon>Hyphomicrobiales</taxon>
        <taxon>Phyllobacteriaceae</taxon>
        <taxon>Chelativorans</taxon>
    </lineage>
</organism>
<dbReference type="Proteomes" id="UP001149009">
    <property type="component" value="Unassembled WGS sequence"/>
</dbReference>
<evidence type="ECO:0000256" key="1">
    <source>
        <dbReference type="ARBA" id="ARBA00006484"/>
    </source>
</evidence>
<evidence type="ECO:0000256" key="3">
    <source>
        <dbReference type="SAM" id="MobiDB-lite"/>
    </source>
</evidence>
<keyword evidence="2" id="KW-0560">Oxidoreductase</keyword>
<dbReference type="InterPro" id="IPR036291">
    <property type="entry name" value="NAD(P)-bd_dom_sf"/>
</dbReference>
<reference evidence="4" key="1">
    <citation type="submission" date="2022-08" db="EMBL/GenBank/DDBJ databases">
        <title>Chelativorans sichuanense sp. nov., a paraffin oil-degrading bacterium isolated from a mixture of oil-based drill cuttings and paddy soil.</title>
        <authorList>
            <person name="Yu J."/>
            <person name="Liu H."/>
            <person name="Chen Q."/>
        </authorList>
    </citation>
    <scope>NUCLEOTIDE SEQUENCE</scope>
    <source>
        <strain evidence="4">SCAU 2101</strain>
    </source>
</reference>
<dbReference type="RefSeq" id="WP_261516654.1">
    <property type="nucleotide sequence ID" value="NZ_JAODNV010000018.1"/>
</dbReference>
<protein>
    <submittedName>
        <fullName evidence="4">SDR family oxidoreductase</fullName>
    </submittedName>
</protein>
<dbReference type="Gene3D" id="3.40.50.720">
    <property type="entry name" value="NAD(P)-binding Rossmann-like Domain"/>
    <property type="match status" value="1"/>
</dbReference>
<dbReference type="PRINTS" id="PR00080">
    <property type="entry name" value="SDRFAMILY"/>
</dbReference>
<dbReference type="Pfam" id="PF13561">
    <property type="entry name" value="adh_short_C2"/>
    <property type="match status" value="1"/>
</dbReference>
<comment type="caution">
    <text evidence="4">The sequence shown here is derived from an EMBL/GenBank/DDBJ whole genome shotgun (WGS) entry which is preliminary data.</text>
</comment>
<feature type="compositionally biased region" description="Basic and acidic residues" evidence="3">
    <location>
        <begin position="15"/>
        <end position="29"/>
    </location>
</feature>
<dbReference type="GO" id="GO:0016614">
    <property type="term" value="F:oxidoreductase activity, acting on CH-OH group of donors"/>
    <property type="evidence" value="ECO:0007669"/>
    <property type="project" value="UniProtKB-ARBA"/>
</dbReference>
<dbReference type="PANTHER" id="PTHR48107">
    <property type="entry name" value="NADPH-DEPENDENT ALDEHYDE REDUCTASE-LIKE PROTEIN, CHLOROPLASTIC-RELATED"/>
    <property type="match status" value="1"/>
</dbReference>
<gene>
    <name evidence="4" type="ORF">NYR54_15730</name>
</gene>
<dbReference type="SUPFAM" id="SSF51735">
    <property type="entry name" value="NAD(P)-binding Rossmann-fold domains"/>
    <property type="match status" value="1"/>
</dbReference>
<comment type="similarity">
    <text evidence="1">Belongs to the short-chain dehydrogenases/reductases (SDR) family.</text>
</comment>
<dbReference type="InterPro" id="IPR020904">
    <property type="entry name" value="Sc_DH/Rdtase_CS"/>
</dbReference>
<evidence type="ECO:0000256" key="2">
    <source>
        <dbReference type="ARBA" id="ARBA00023002"/>
    </source>
</evidence>
<dbReference type="EMBL" id="JAODNV010000018">
    <property type="protein sequence ID" value="MCT8991723.1"/>
    <property type="molecule type" value="Genomic_DNA"/>
</dbReference>
<dbReference type="FunFam" id="3.40.50.720:FF:000084">
    <property type="entry name" value="Short-chain dehydrogenase reductase"/>
    <property type="match status" value="1"/>
</dbReference>
<name>A0A9X2XAD6_9HYPH</name>
<sequence length="283" mass="30597">MSEETLPKQHQAHQPGKEHEMHPRPDYEPRYQGSGRLAGKVAAITGGDSGIGRATAVLFAREGAKVAFLYKDEEEDAAETERLIRNEGSEAFSMSGDVGDRKVCEQFIEQIIGQFGRLDILVNNAAEQHYQEQLTDISDEQLHRTYQTNIFGMFYITRAALPHMGKGSTIICTTSVTAYKGQDVLMDYATTKGAILAFVRALSGNLASKGIRVNGVAPGPIWTPLIPASFPAEQVASFGKNVPLGRPGQPNEVAPAMLFLACEDSSYMTGQILHPNGGTLVGG</sequence>
<evidence type="ECO:0000313" key="4">
    <source>
        <dbReference type="EMBL" id="MCT8991723.1"/>
    </source>
</evidence>
<dbReference type="AlphaFoldDB" id="A0A9X2XAD6"/>
<dbReference type="InterPro" id="IPR002347">
    <property type="entry name" value="SDR_fam"/>
</dbReference>
<evidence type="ECO:0000313" key="5">
    <source>
        <dbReference type="Proteomes" id="UP001149009"/>
    </source>
</evidence>
<dbReference type="PANTHER" id="PTHR48107:SF16">
    <property type="entry name" value="NADPH-DEPENDENT ALDEHYDE REDUCTASE 1, CHLOROPLASTIC"/>
    <property type="match status" value="1"/>
</dbReference>